<dbReference type="InterPro" id="IPR004692">
    <property type="entry name" value="SecG"/>
</dbReference>
<dbReference type="RefSeq" id="WP_100424366.1">
    <property type="nucleotide sequence ID" value="NZ_JAQXKX010000009.1"/>
</dbReference>
<dbReference type="Pfam" id="PF03840">
    <property type="entry name" value="SecG"/>
    <property type="match status" value="1"/>
</dbReference>
<dbReference type="PANTHER" id="PTHR34182">
    <property type="entry name" value="PROTEIN-EXPORT MEMBRANE PROTEIN SECG"/>
    <property type="match status" value="1"/>
</dbReference>
<evidence type="ECO:0000256" key="1">
    <source>
        <dbReference type="ARBA" id="ARBA00004651"/>
    </source>
</evidence>
<feature type="transmembrane region" description="Helical" evidence="10">
    <location>
        <begin position="60"/>
        <end position="77"/>
    </location>
</feature>
<dbReference type="AlphaFoldDB" id="A0A2M9A3Q4"/>
<protein>
    <recommendedName>
        <fullName evidence="10">Protein-export membrane protein SecG</fullName>
    </recommendedName>
</protein>
<evidence type="ECO:0000313" key="11">
    <source>
        <dbReference type="EMBL" id="PJJ40257.1"/>
    </source>
</evidence>
<accession>A0A2M9A3Q4</accession>
<dbReference type="GO" id="GO:0065002">
    <property type="term" value="P:intracellular protein transmembrane transport"/>
    <property type="evidence" value="ECO:0007669"/>
    <property type="project" value="TreeGrafter"/>
</dbReference>
<dbReference type="GO" id="GO:0009306">
    <property type="term" value="P:protein secretion"/>
    <property type="evidence" value="ECO:0007669"/>
    <property type="project" value="UniProtKB-UniRule"/>
</dbReference>
<dbReference type="GO" id="GO:0043952">
    <property type="term" value="P:protein transport by the Sec complex"/>
    <property type="evidence" value="ECO:0007669"/>
    <property type="project" value="TreeGrafter"/>
</dbReference>
<evidence type="ECO:0000256" key="7">
    <source>
        <dbReference type="ARBA" id="ARBA00022989"/>
    </source>
</evidence>
<proteinExistence type="inferred from homology"/>
<dbReference type="GO" id="GO:0015450">
    <property type="term" value="F:protein-transporting ATPase activity"/>
    <property type="evidence" value="ECO:0007669"/>
    <property type="project" value="UniProtKB-UniRule"/>
</dbReference>
<dbReference type="EMBL" id="PGEX01000001">
    <property type="protein sequence ID" value="PJJ40257.1"/>
    <property type="molecule type" value="Genomic_DNA"/>
</dbReference>
<organism evidence="11 12">
    <name type="scientific">Hallerella succinigenes</name>
    <dbReference type="NCBI Taxonomy" id="1896222"/>
    <lineage>
        <taxon>Bacteria</taxon>
        <taxon>Pseudomonadati</taxon>
        <taxon>Fibrobacterota</taxon>
        <taxon>Fibrobacteria</taxon>
        <taxon>Fibrobacterales</taxon>
        <taxon>Fibrobacteraceae</taxon>
        <taxon>Hallerella</taxon>
    </lineage>
</organism>
<keyword evidence="9 10" id="KW-0472">Membrane</keyword>
<gene>
    <name evidence="11" type="ORF">BGX16_0170</name>
</gene>
<comment type="similarity">
    <text evidence="2 10">Belongs to the SecG family.</text>
</comment>
<feature type="transmembrane region" description="Helical" evidence="10">
    <location>
        <begin position="32"/>
        <end position="54"/>
    </location>
</feature>
<keyword evidence="4 10" id="KW-1003">Cell membrane</keyword>
<evidence type="ECO:0000256" key="4">
    <source>
        <dbReference type="ARBA" id="ARBA00022475"/>
    </source>
</evidence>
<evidence type="ECO:0000313" key="12">
    <source>
        <dbReference type="Proteomes" id="UP000231134"/>
    </source>
</evidence>
<dbReference type="PRINTS" id="PR01651">
    <property type="entry name" value="SECGEXPORT"/>
</dbReference>
<dbReference type="OrthoDB" id="9812753at2"/>
<evidence type="ECO:0000256" key="6">
    <source>
        <dbReference type="ARBA" id="ARBA00022927"/>
    </source>
</evidence>
<keyword evidence="7 10" id="KW-1133">Transmembrane helix</keyword>
<evidence type="ECO:0000256" key="2">
    <source>
        <dbReference type="ARBA" id="ARBA00008445"/>
    </source>
</evidence>
<comment type="function">
    <text evidence="10">Involved in protein export. Participates in an early event of protein translocation.</text>
</comment>
<keyword evidence="5 10" id="KW-0812">Transmembrane</keyword>
<keyword evidence="12" id="KW-1185">Reference proteome</keyword>
<evidence type="ECO:0000256" key="8">
    <source>
        <dbReference type="ARBA" id="ARBA00023010"/>
    </source>
</evidence>
<dbReference type="Proteomes" id="UP000231134">
    <property type="component" value="Unassembled WGS sequence"/>
</dbReference>
<keyword evidence="8 10" id="KW-0811">Translocation</keyword>
<name>A0A2M9A3Q4_9BACT</name>
<evidence type="ECO:0000256" key="10">
    <source>
        <dbReference type="RuleBase" id="RU365087"/>
    </source>
</evidence>
<keyword evidence="6 10" id="KW-0653">Protein transport</keyword>
<evidence type="ECO:0000256" key="3">
    <source>
        <dbReference type="ARBA" id="ARBA00022448"/>
    </source>
</evidence>
<reference evidence="11 12" key="1">
    <citation type="submission" date="2017-11" db="EMBL/GenBank/DDBJ databases">
        <title>Animal gut microbial communities from fecal samples from Wisconsin, USA.</title>
        <authorList>
            <person name="Neumann A."/>
        </authorList>
    </citation>
    <scope>NUCLEOTIDE SEQUENCE [LARGE SCALE GENOMIC DNA]</scope>
    <source>
        <strain evidence="11 12">UWS3</strain>
    </source>
</reference>
<dbReference type="PANTHER" id="PTHR34182:SF1">
    <property type="entry name" value="PROTEIN-EXPORT MEMBRANE PROTEIN SECG"/>
    <property type="match status" value="1"/>
</dbReference>
<sequence>MSTLFWVGIVIHVFLCLFLVMLILLQNDKMGGLAGLGGMTSQSAFSTAGAATFVQKLTRIVGIVYLVLVFALGYMTIQQDRSAKSTSALKQSAEQTATSQEVPQLPAATIPAAEPAAVPAAPAPAAQ</sequence>
<comment type="caution">
    <text evidence="10">Lacks conserved residue(s) required for the propagation of feature annotation.</text>
</comment>
<evidence type="ECO:0000256" key="9">
    <source>
        <dbReference type="ARBA" id="ARBA00023136"/>
    </source>
</evidence>
<feature type="transmembrane region" description="Helical" evidence="10">
    <location>
        <begin position="6"/>
        <end position="25"/>
    </location>
</feature>
<comment type="caution">
    <text evidence="11">The sequence shown here is derived from an EMBL/GenBank/DDBJ whole genome shotgun (WGS) entry which is preliminary data.</text>
</comment>
<keyword evidence="3 10" id="KW-0813">Transport</keyword>
<dbReference type="GO" id="GO:0005886">
    <property type="term" value="C:plasma membrane"/>
    <property type="evidence" value="ECO:0007669"/>
    <property type="project" value="UniProtKB-SubCell"/>
</dbReference>
<comment type="subcellular location">
    <subcellularLocation>
        <location evidence="1 10">Cell membrane</location>
        <topology evidence="1 10">Multi-pass membrane protein</topology>
    </subcellularLocation>
</comment>
<evidence type="ECO:0000256" key="5">
    <source>
        <dbReference type="ARBA" id="ARBA00022692"/>
    </source>
</evidence>
<dbReference type="NCBIfam" id="TIGR00810">
    <property type="entry name" value="secG"/>
    <property type="match status" value="1"/>
</dbReference>